<gene>
    <name evidence="1" type="ORF">MJG53_020464</name>
</gene>
<protein>
    <submittedName>
        <fullName evidence="1">Uncharacterized protein</fullName>
    </submittedName>
</protein>
<organism evidence="1 2">
    <name type="scientific">Ovis ammon polii x Ovis aries</name>
    <dbReference type="NCBI Taxonomy" id="2918886"/>
    <lineage>
        <taxon>Eukaryota</taxon>
        <taxon>Metazoa</taxon>
        <taxon>Chordata</taxon>
        <taxon>Craniata</taxon>
        <taxon>Vertebrata</taxon>
        <taxon>Euteleostomi</taxon>
        <taxon>Mammalia</taxon>
        <taxon>Eutheria</taxon>
        <taxon>Laurasiatheria</taxon>
        <taxon>Artiodactyla</taxon>
        <taxon>Ruminantia</taxon>
        <taxon>Pecora</taxon>
        <taxon>Bovidae</taxon>
        <taxon>Caprinae</taxon>
        <taxon>Ovis</taxon>
    </lineage>
</organism>
<reference evidence="1" key="1">
    <citation type="submission" date="2022-03" db="EMBL/GenBank/DDBJ databases">
        <title>Genomic analyses of argali, domestic sheep and their hybrids provide insights into chromosomal evolution, heterosis and genetic basis of agronomic traits.</title>
        <authorList>
            <person name="Li M."/>
        </authorList>
    </citation>
    <scope>NUCLEOTIDE SEQUENCE</scope>
    <source>
        <strain evidence="1">F1 hybrid</strain>
    </source>
</reference>
<keyword evidence="2" id="KW-1185">Reference proteome</keyword>
<evidence type="ECO:0000313" key="2">
    <source>
        <dbReference type="Proteomes" id="UP001057279"/>
    </source>
</evidence>
<sequence length="708" mass="77972">MASGSCRYRLSCSLSGHELDVRGLVCCLYPPGAFVSVSRDRTTRLWVPDSLSSGKFGTLLSGSWDTTAKVWLNDKCMMTLQGHTAAVWAVKILPEQGLMLTGSADKTIKLWKAGRCERTFSGHEDCVRGLAILSETEFLSCANDASIRRWQITGECLEVFYGHTNYIYSISVFPNCKDFVTTAEDRSLRIWKHGECAQTIRLPAQSIWCCCVLDNGDIVVGASDGIIRVFTESEDRTASAEEIKAFERELSQATIDSKTGDLGDINAEQLPGREHLNEPGKYFKGQTRLIRDGEKVEAYQWSVNERRWIKIGDVVGSSGASQQTSGKVLYEGKEFDYVFSIDVNEGGPSYKLPYNITDDPWLAAYNFLQKNDLNPMFLDQVAKFIIDNTKGQMLGLGNTSFSDPFTGGGRYVPGSSSGSSNTLPAADPFTAGNSAYQSAASKTVNIYFPKKEAVTFDQANPTQILGKLKELNGTASEEKKLTEDDLVLLEKILSLICNNSSEKPTAQQLQILWKAVNWPEDIVFPALDILRLSIKHPSVNENFCNEKEGARFSSHLVSLLNPRGKPANQLLALRTFCNCFVGQAGQKLMMSQRESLLSHAIELKSGSNKNIHIALATLTLNYSVCFHKDHNIEGKAQCLSVISTVLEVVQDLEATFRLLVALGTLISDDSNAVQLAKSLGVDSQIKKYASVSEPAKVSECCRLILNLL</sequence>
<proteinExistence type="predicted"/>
<comment type="caution">
    <text evidence="1">The sequence shown here is derived from an EMBL/GenBank/DDBJ whole genome shotgun (WGS) entry which is preliminary data.</text>
</comment>
<dbReference type="EMBL" id="CM043027">
    <property type="protein sequence ID" value="KAI4589440.1"/>
    <property type="molecule type" value="Genomic_DNA"/>
</dbReference>
<evidence type="ECO:0000313" key="1">
    <source>
        <dbReference type="EMBL" id="KAI4589440.1"/>
    </source>
</evidence>
<name>A0ACB9VJ77_9CETA</name>
<dbReference type="Proteomes" id="UP001057279">
    <property type="component" value="Linkage Group LG02"/>
</dbReference>
<accession>A0ACB9VJ77</accession>